<evidence type="ECO:0008006" key="4">
    <source>
        <dbReference type="Google" id="ProtNLM"/>
    </source>
</evidence>
<gene>
    <name evidence="3" type="ORF">S06H3_48929</name>
</gene>
<evidence type="ECO:0000256" key="2">
    <source>
        <dbReference type="SAM" id="Phobius"/>
    </source>
</evidence>
<dbReference type="SUPFAM" id="SSF103473">
    <property type="entry name" value="MFS general substrate transporter"/>
    <property type="match status" value="1"/>
</dbReference>
<dbReference type="InterPro" id="IPR011701">
    <property type="entry name" value="MFS"/>
</dbReference>
<feature type="transmembrane region" description="Helical" evidence="2">
    <location>
        <begin position="6"/>
        <end position="32"/>
    </location>
</feature>
<dbReference type="GO" id="GO:0022857">
    <property type="term" value="F:transmembrane transporter activity"/>
    <property type="evidence" value="ECO:0007669"/>
    <property type="project" value="InterPro"/>
</dbReference>
<dbReference type="Gene3D" id="1.20.1250.20">
    <property type="entry name" value="MFS general substrate transporter like domains"/>
    <property type="match status" value="1"/>
</dbReference>
<comment type="caution">
    <text evidence="3">The sequence shown here is derived from an EMBL/GenBank/DDBJ whole genome shotgun (WGS) entry which is preliminary data.</text>
</comment>
<keyword evidence="2" id="KW-1133">Transmembrane helix</keyword>
<protein>
    <recommendedName>
        <fullName evidence="4">Major facilitator superfamily (MFS) profile domain-containing protein</fullName>
    </recommendedName>
</protein>
<reference evidence="3" key="1">
    <citation type="journal article" date="2014" name="Front. Microbiol.">
        <title>High frequency of phylogenetically diverse reductive dehalogenase-homologous genes in deep subseafloor sedimentary metagenomes.</title>
        <authorList>
            <person name="Kawai M."/>
            <person name="Futagami T."/>
            <person name="Toyoda A."/>
            <person name="Takaki Y."/>
            <person name="Nishi S."/>
            <person name="Hori S."/>
            <person name="Arai W."/>
            <person name="Tsubouchi T."/>
            <person name="Morono Y."/>
            <person name="Uchiyama I."/>
            <person name="Ito T."/>
            <person name="Fujiyama A."/>
            <person name="Inagaki F."/>
            <person name="Takami H."/>
        </authorList>
    </citation>
    <scope>NUCLEOTIDE SEQUENCE</scope>
    <source>
        <strain evidence="3">Expedition CK06-06</strain>
    </source>
</reference>
<name>X1PPB2_9ZZZZ</name>
<proteinExistence type="predicted"/>
<dbReference type="InterPro" id="IPR036259">
    <property type="entry name" value="MFS_trans_sf"/>
</dbReference>
<evidence type="ECO:0000256" key="1">
    <source>
        <dbReference type="SAM" id="MobiDB-lite"/>
    </source>
</evidence>
<feature type="transmembrane region" description="Helical" evidence="2">
    <location>
        <begin position="44"/>
        <end position="65"/>
    </location>
</feature>
<feature type="transmembrane region" description="Helical" evidence="2">
    <location>
        <begin position="71"/>
        <end position="93"/>
    </location>
</feature>
<keyword evidence="2" id="KW-0812">Transmembrane</keyword>
<organism evidence="3">
    <name type="scientific">marine sediment metagenome</name>
    <dbReference type="NCBI Taxonomy" id="412755"/>
    <lineage>
        <taxon>unclassified sequences</taxon>
        <taxon>metagenomes</taxon>
        <taxon>ecological metagenomes</taxon>
    </lineage>
</organism>
<feature type="non-terminal residue" evidence="3">
    <location>
        <position position="1"/>
    </location>
</feature>
<feature type="region of interest" description="Disordered" evidence="1">
    <location>
        <begin position="101"/>
        <end position="120"/>
    </location>
</feature>
<sequence>IFSSSAWHIYLLQGIYSLGMAMNIPGWTAIFTRHIDKGQVAFEWATRSTFIGIGAGAAGALGGIIASSFGFNILFVGVGIFALLSALLPLSILKTITPKDKISPRAPEAKGLQEPHLPKG</sequence>
<accession>X1PPB2</accession>
<dbReference type="AlphaFoldDB" id="X1PPB2"/>
<dbReference type="EMBL" id="BARV01030852">
    <property type="protein sequence ID" value="GAI32729.1"/>
    <property type="molecule type" value="Genomic_DNA"/>
</dbReference>
<keyword evidence="2" id="KW-0472">Membrane</keyword>
<dbReference type="Pfam" id="PF07690">
    <property type="entry name" value="MFS_1"/>
    <property type="match status" value="1"/>
</dbReference>
<evidence type="ECO:0000313" key="3">
    <source>
        <dbReference type="EMBL" id="GAI32729.1"/>
    </source>
</evidence>